<dbReference type="EMBL" id="CM009306">
    <property type="protein sequence ID" value="RQP02196.1"/>
    <property type="molecule type" value="Genomic_DNA"/>
</dbReference>
<evidence type="ECO:0000313" key="2">
    <source>
        <dbReference type="EMBL" id="RQP02196.1"/>
    </source>
</evidence>
<evidence type="ECO:0000313" key="3">
    <source>
        <dbReference type="Proteomes" id="UP000006729"/>
    </source>
</evidence>
<dbReference type="InParanoid" id="A0A3N7G779"/>
<feature type="signal peptide" evidence="1">
    <location>
        <begin position="1"/>
        <end position="16"/>
    </location>
</feature>
<feature type="chain" id="PRO_5018205506" evidence="1">
    <location>
        <begin position="17"/>
        <end position="53"/>
    </location>
</feature>
<dbReference type="Proteomes" id="UP000006729">
    <property type="component" value="Chromosome 17"/>
</dbReference>
<dbReference type="AlphaFoldDB" id="A0A3N7G779"/>
<sequence length="53" mass="5859">MLCSFLAVALVPPLLADWCHYPVTRMCLFLPMVGVCLSRLITILSSTTYPVDS</sequence>
<organism evidence="2 3">
    <name type="scientific">Populus trichocarpa</name>
    <name type="common">Western balsam poplar</name>
    <name type="synonym">Populus balsamifera subsp. trichocarpa</name>
    <dbReference type="NCBI Taxonomy" id="3694"/>
    <lineage>
        <taxon>Eukaryota</taxon>
        <taxon>Viridiplantae</taxon>
        <taxon>Streptophyta</taxon>
        <taxon>Embryophyta</taxon>
        <taxon>Tracheophyta</taxon>
        <taxon>Spermatophyta</taxon>
        <taxon>Magnoliopsida</taxon>
        <taxon>eudicotyledons</taxon>
        <taxon>Gunneridae</taxon>
        <taxon>Pentapetalae</taxon>
        <taxon>rosids</taxon>
        <taxon>fabids</taxon>
        <taxon>Malpighiales</taxon>
        <taxon>Salicaceae</taxon>
        <taxon>Saliceae</taxon>
        <taxon>Populus</taxon>
    </lineage>
</organism>
<protein>
    <submittedName>
        <fullName evidence="2">Uncharacterized protein</fullName>
    </submittedName>
</protein>
<reference evidence="2 3" key="1">
    <citation type="journal article" date="2006" name="Science">
        <title>The genome of black cottonwood, Populus trichocarpa (Torr. &amp; Gray).</title>
        <authorList>
            <person name="Tuskan G.A."/>
            <person name="Difazio S."/>
            <person name="Jansson S."/>
            <person name="Bohlmann J."/>
            <person name="Grigoriev I."/>
            <person name="Hellsten U."/>
            <person name="Putnam N."/>
            <person name="Ralph S."/>
            <person name="Rombauts S."/>
            <person name="Salamov A."/>
            <person name="Schein J."/>
            <person name="Sterck L."/>
            <person name="Aerts A."/>
            <person name="Bhalerao R.R."/>
            <person name="Bhalerao R.P."/>
            <person name="Blaudez D."/>
            <person name="Boerjan W."/>
            <person name="Brun A."/>
            <person name="Brunner A."/>
            <person name="Busov V."/>
            <person name="Campbell M."/>
            <person name="Carlson J."/>
            <person name="Chalot M."/>
            <person name="Chapman J."/>
            <person name="Chen G.L."/>
            <person name="Cooper D."/>
            <person name="Coutinho P.M."/>
            <person name="Couturier J."/>
            <person name="Covert S."/>
            <person name="Cronk Q."/>
            <person name="Cunningham R."/>
            <person name="Davis J."/>
            <person name="Degroeve S."/>
            <person name="Dejardin A."/>
            <person name="Depamphilis C."/>
            <person name="Detter J."/>
            <person name="Dirks B."/>
            <person name="Dubchak I."/>
            <person name="Duplessis S."/>
            <person name="Ehlting J."/>
            <person name="Ellis B."/>
            <person name="Gendler K."/>
            <person name="Goodstein D."/>
            <person name="Gribskov M."/>
            <person name="Grimwood J."/>
            <person name="Groover A."/>
            <person name="Gunter L."/>
            <person name="Hamberger B."/>
            <person name="Heinze B."/>
            <person name="Helariutta Y."/>
            <person name="Henrissat B."/>
            <person name="Holligan D."/>
            <person name="Holt R."/>
            <person name="Huang W."/>
            <person name="Islam-Faridi N."/>
            <person name="Jones S."/>
            <person name="Jones-Rhoades M."/>
            <person name="Jorgensen R."/>
            <person name="Joshi C."/>
            <person name="Kangasjarvi J."/>
            <person name="Karlsson J."/>
            <person name="Kelleher C."/>
            <person name="Kirkpatrick R."/>
            <person name="Kirst M."/>
            <person name="Kohler A."/>
            <person name="Kalluri U."/>
            <person name="Larimer F."/>
            <person name="Leebens-Mack J."/>
            <person name="Leple J.C."/>
            <person name="Locascio P."/>
            <person name="Lou Y."/>
            <person name="Lucas S."/>
            <person name="Martin F."/>
            <person name="Montanini B."/>
            <person name="Napoli C."/>
            <person name="Nelson D.R."/>
            <person name="Nelson C."/>
            <person name="Nieminen K."/>
            <person name="Nilsson O."/>
            <person name="Pereda V."/>
            <person name="Peter G."/>
            <person name="Philippe R."/>
            <person name="Pilate G."/>
            <person name="Poliakov A."/>
            <person name="Razumovskaya J."/>
            <person name="Richardson P."/>
            <person name="Rinaldi C."/>
            <person name="Ritland K."/>
            <person name="Rouze P."/>
            <person name="Ryaboy D."/>
            <person name="Schmutz J."/>
            <person name="Schrader J."/>
            <person name="Segerman B."/>
            <person name="Shin H."/>
            <person name="Siddiqui A."/>
            <person name="Sterky F."/>
            <person name="Terry A."/>
            <person name="Tsai C.J."/>
            <person name="Uberbacher E."/>
            <person name="Unneberg P."/>
            <person name="Vahala J."/>
            <person name="Wall K."/>
            <person name="Wessler S."/>
            <person name="Yang G."/>
            <person name="Yin T."/>
            <person name="Douglas C."/>
            <person name="Marra M."/>
            <person name="Sandberg G."/>
            <person name="Van de Peer Y."/>
            <person name="Rokhsar D."/>
        </authorList>
    </citation>
    <scope>NUCLEOTIDE SEQUENCE [LARGE SCALE GENOMIC DNA]</scope>
    <source>
        <strain evidence="3">cv. Nisqually</strain>
    </source>
</reference>
<name>A0A3N7G779_POPTR</name>
<gene>
    <name evidence="2" type="ORF">POPTR_017G106950</name>
</gene>
<keyword evidence="3" id="KW-1185">Reference proteome</keyword>
<evidence type="ECO:0000256" key="1">
    <source>
        <dbReference type="SAM" id="SignalP"/>
    </source>
</evidence>
<accession>A0A3N7G779</accession>
<keyword evidence="1" id="KW-0732">Signal</keyword>
<proteinExistence type="predicted"/>